<dbReference type="AlphaFoldDB" id="A0A088S2F1"/>
<dbReference type="OrthoDB" id="252009at2759"/>
<evidence type="ECO:0000313" key="3">
    <source>
        <dbReference type="Proteomes" id="UP000063063"/>
    </source>
</evidence>
<gene>
    <name evidence="2" type="ORF">LPMP_340890</name>
</gene>
<protein>
    <submittedName>
        <fullName evidence="2">Uncharacterized protein</fullName>
    </submittedName>
</protein>
<dbReference type="KEGG" id="lpan:LPMP_340890"/>
<feature type="compositionally biased region" description="Low complexity" evidence="1">
    <location>
        <begin position="127"/>
        <end position="153"/>
    </location>
</feature>
<feature type="compositionally biased region" description="Basic and acidic residues" evidence="1">
    <location>
        <begin position="471"/>
        <end position="481"/>
    </location>
</feature>
<sequence>MLTRSLPLLRRRGTGHVVKYLEGVPTPTKLIDHLAGANLHASAELPFFTTVPRYIDAQLEQRLSRLYFHHLLYPAGGARLPYQAVVVRGARAVRASVTHLLWAKKATSGVPHQPDHQQRLAAVPAPAVRRPNPLAVPDSQLGSSSPAPSSSAAGKMPIMSCSATIPTEDVPAAASWARVDPAKRPYFSAGISSNHEHRHRSHSPPEDMKLSARTVVDTTLAPLRGVLEHFWNESKTTWNSSSQVAASGLPSASLPAEHKMAERVQQLLVHPAAGLLWMPTSSSLSNPPVSCEGSGGTSSSVPDNSEQRYWAELMAHVQERVAAMTMRGGGGDAKSPADVRTFLYVQTRLPPSATVVLPLAQVRDHVHDSKQTMDNFSLHNDASEGMVCRIAGGLEPVVPFAVGRPLVPVTANDATASLSDRIFAHVTCLTRLNMRVSSAPLAKTPAVAAANGDPRATVESQAANMPCSTHPVKETVPHSRDSAPTSAEPWCLGGVRLDLMTPLHIRTVAERHPTKPSVHTRGRLMAQAQNGTSTVKATTGSADTGRYVIGRTDAETYVLPQRELLLTLHVPTHTEDMCAAQNVERLRRQVKIGRASPAAMSAAWPTEQARLTSSRRAAGQYANTMSANETGVHSASVTPQAATAPLVTPPLAPLLVSRTSYEVRALPGDVVYIPRGWGFDVQRIVGTATIHNGSCGGGGPGKAQVDFCDHRTVAGHNGAGRGCRSAAPSNCHEPAEAAPRVSPAASVQLTSVEVDALCLHYQPYPELTEAQAAVYVAANYVHGGVNEFYEHGGNRVYRSYR</sequence>
<proteinExistence type="predicted"/>
<dbReference type="VEuPathDB" id="TriTrypDB:LPAL13_340014600"/>
<keyword evidence="3" id="KW-1185">Reference proteome</keyword>
<feature type="region of interest" description="Disordered" evidence="1">
    <location>
        <begin position="284"/>
        <end position="303"/>
    </location>
</feature>
<dbReference type="RefSeq" id="XP_010702515.1">
    <property type="nucleotide sequence ID" value="XM_010704213.1"/>
</dbReference>
<feature type="region of interest" description="Disordered" evidence="1">
    <location>
        <begin position="467"/>
        <end position="486"/>
    </location>
</feature>
<evidence type="ECO:0000256" key="1">
    <source>
        <dbReference type="SAM" id="MobiDB-lite"/>
    </source>
</evidence>
<dbReference type="GeneID" id="22578593"/>
<accession>A0A088S2F1</accession>
<feature type="region of interest" description="Disordered" evidence="1">
    <location>
        <begin position="127"/>
        <end position="155"/>
    </location>
</feature>
<dbReference type="eggNOG" id="ENOG502RKJ9">
    <property type="taxonomic scope" value="Eukaryota"/>
</dbReference>
<evidence type="ECO:0000313" key="2">
    <source>
        <dbReference type="EMBL" id="AIO01715.1"/>
    </source>
</evidence>
<dbReference type="Proteomes" id="UP000063063">
    <property type="component" value="Chromosome 34"/>
</dbReference>
<dbReference type="VEuPathDB" id="TriTrypDB:LPMP_340890"/>
<name>A0A088S2F1_LEIPA</name>
<reference evidence="2 3" key="1">
    <citation type="journal article" date="2015" name="Sci. Rep.">
        <title>The genome of Leishmania panamensis: insights into genomics of the L. (Viannia) subgenus.</title>
        <authorList>
            <person name="Llanes A."/>
            <person name="Restrepo C.M."/>
            <person name="Vecchio G.D."/>
            <person name="Anguizola F.J."/>
            <person name="Lleonart R."/>
        </authorList>
    </citation>
    <scope>NUCLEOTIDE SEQUENCE [LARGE SCALE GENOMIC DNA]</scope>
    <source>
        <strain evidence="2 3">MHOM/PA/94/PSC-1</strain>
    </source>
</reference>
<dbReference type="EMBL" id="CP009403">
    <property type="protein sequence ID" value="AIO01715.1"/>
    <property type="molecule type" value="Genomic_DNA"/>
</dbReference>
<organism evidence="2 3">
    <name type="scientific">Leishmania panamensis</name>
    <dbReference type="NCBI Taxonomy" id="5679"/>
    <lineage>
        <taxon>Eukaryota</taxon>
        <taxon>Discoba</taxon>
        <taxon>Euglenozoa</taxon>
        <taxon>Kinetoplastea</taxon>
        <taxon>Metakinetoplastina</taxon>
        <taxon>Trypanosomatida</taxon>
        <taxon>Trypanosomatidae</taxon>
        <taxon>Leishmaniinae</taxon>
        <taxon>Leishmania</taxon>
        <taxon>Leishmania guyanensis species complex</taxon>
    </lineage>
</organism>